<dbReference type="PANTHER" id="PTHR47654">
    <property type="entry name" value="ZN(II)2CYS6 TRANSCRIPTION FACTOR (EUROFUNG)-RELATED"/>
    <property type="match status" value="1"/>
</dbReference>
<evidence type="ECO:0000313" key="1">
    <source>
        <dbReference type="EMBL" id="KIW28891.1"/>
    </source>
</evidence>
<evidence type="ECO:0000313" key="2">
    <source>
        <dbReference type="Proteomes" id="UP000054466"/>
    </source>
</evidence>
<dbReference type="PANTHER" id="PTHR47654:SF5">
    <property type="entry name" value="TRANSCRIPTION FACTOR DOMAIN-CONTAINING PROTEIN"/>
    <property type="match status" value="1"/>
</dbReference>
<dbReference type="EMBL" id="KN847042">
    <property type="protein sequence ID" value="KIW28891.1"/>
    <property type="molecule type" value="Genomic_DNA"/>
</dbReference>
<dbReference type="RefSeq" id="XP_016249107.1">
    <property type="nucleotide sequence ID" value="XM_016391588.1"/>
</dbReference>
<proteinExistence type="predicted"/>
<accession>A0A0D1ZLQ0</accession>
<organism evidence="1 2">
    <name type="scientific">Cladophialophora immunda</name>
    <dbReference type="NCBI Taxonomy" id="569365"/>
    <lineage>
        <taxon>Eukaryota</taxon>
        <taxon>Fungi</taxon>
        <taxon>Dikarya</taxon>
        <taxon>Ascomycota</taxon>
        <taxon>Pezizomycotina</taxon>
        <taxon>Eurotiomycetes</taxon>
        <taxon>Chaetothyriomycetidae</taxon>
        <taxon>Chaetothyriales</taxon>
        <taxon>Herpotrichiellaceae</taxon>
        <taxon>Cladophialophora</taxon>
    </lineage>
</organism>
<protein>
    <recommendedName>
        <fullName evidence="3">Transcription factor domain-containing protein</fullName>
    </recommendedName>
</protein>
<dbReference type="CDD" id="cd12148">
    <property type="entry name" value="fungal_TF_MHR"/>
    <property type="match status" value="1"/>
</dbReference>
<dbReference type="InterPro" id="IPR053230">
    <property type="entry name" value="Trans_reg_galc"/>
</dbReference>
<sequence>MAKITGRPKAICFSDITAPTHLYQGLENEASESLFRHDELVAAEQSRSLWLHFLNTSRDLSRSMGAMDRKSIACIGRGISPSYFHHRVLLCRISDRIAAQLYSGTLEDSWATPQRKIRELQRELSSWADNLPEDLAIHNQVPMKTDPRVKVELSMYYYSIQMILYRPCLCEVIFENESSQSREFNRESARACVYAAISLLGVMADNPSAHAAYQLLPFWTLLHYVAPAATVLLLELCLDHQHFTDEHIDPLPNIRKAMAYLWCMTEDSLSAFHAWRIFRLLLSEISCKYEDLSFADIPEEAPQPIGWTIESELSFSRALVS</sequence>
<evidence type="ECO:0008006" key="3">
    <source>
        <dbReference type="Google" id="ProtNLM"/>
    </source>
</evidence>
<gene>
    <name evidence="1" type="ORF">PV07_04746</name>
</gene>
<dbReference type="VEuPathDB" id="FungiDB:PV07_04746"/>
<name>A0A0D1ZLQ0_9EURO</name>
<dbReference type="AlphaFoldDB" id="A0A0D1ZLQ0"/>
<dbReference type="HOGENOM" id="CLU_866003_0_0_1"/>
<dbReference type="Proteomes" id="UP000054466">
    <property type="component" value="Unassembled WGS sequence"/>
</dbReference>
<dbReference type="GeneID" id="27343940"/>
<dbReference type="OrthoDB" id="4362831at2759"/>
<keyword evidence="2" id="KW-1185">Reference proteome</keyword>
<reference evidence="1 2" key="1">
    <citation type="submission" date="2015-01" db="EMBL/GenBank/DDBJ databases">
        <title>The Genome Sequence of Cladophialophora immunda CBS83496.</title>
        <authorList>
            <consortium name="The Broad Institute Genomics Platform"/>
            <person name="Cuomo C."/>
            <person name="de Hoog S."/>
            <person name="Gorbushina A."/>
            <person name="Stielow B."/>
            <person name="Teixiera M."/>
            <person name="Abouelleil A."/>
            <person name="Chapman S.B."/>
            <person name="Priest M."/>
            <person name="Young S.K."/>
            <person name="Wortman J."/>
            <person name="Nusbaum C."/>
            <person name="Birren B."/>
        </authorList>
    </citation>
    <scope>NUCLEOTIDE SEQUENCE [LARGE SCALE GENOMIC DNA]</scope>
    <source>
        <strain evidence="1 2">CBS 83496</strain>
    </source>
</reference>